<dbReference type="Gene3D" id="3.40.630.10">
    <property type="entry name" value="Zn peptidases"/>
    <property type="match status" value="1"/>
</dbReference>
<dbReference type="EMBL" id="WBMS02000045">
    <property type="protein sequence ID" value="MWA06093.1"/>
    <property type="molecule type" value="Genomic_DNA"/>
</dbReference>
<name>A0A6I4MKH1_9ACTN</name>
<dbReference type="PANTHER" id="PTHR12147">
    <property type="entry name" value="METALLOPEPTIDASE M28 FAMILY MEMBER"/>
    <property type="match status" value="1"/>
</dbReference>
<dbReference type="PANTHER" id="PTHR12147:SF26">
    <property type="entry name" value="PEPTIDASE M28 DOMAIN-CONTAINING PROTEIN"/>
    <property type="match status" value="1"/>
</dbReference>
<dbReference type="Gene3D" id="3.50.30.30">
    <property type="match status" value="1"/>
</dbReference>
<evidence type="ECO:0000313" key="4">
    <source>
        <dbReference type="EMBL" id="MWA06093.1"/>
    </source>
</evidence>
<dbReference type="InterPro" id="IPR045175">
    <property type="entry name" value="M28_fam"/>
</dbReference>
<evidence type="ECO:0000313" key="5">
    <source>
        <dbReference type="Proteomes" id="UP000462055"/>
    </source>
</evidence>
<dbReference type="InterPro" id="IPR007484">
    <property type="entry name" value="Peptidase_M28"/>
</dbReference>
<keyword evidence="5" id="KW-1185">Reference proteome</keyword>
<dbReference type="SUPFAM" id="SSF53187">
    <property type="entry name" value="Zn-dependent exopeptidases"/>
    <property type="match status" value="1"/>
</dbReference>
<comment type="caution">
    <text evidence="4">The sequence shown here is derived from an EMBL/GenBank/DDBJ whole genome shotgun (WGS) entry which is preliminary data.</text>
</comment>
<dbReference type="Pfam" id="PF02225">
    <property type="entry name" value="PA"/>
    <property type="match status" value="1"/>
</dbReference>
<organism evidence="4 5">
    <name type="scientific">Actinomadura physcomitrii</name>
    <dbReference type="NCBI Taxonomy" id="2650748"/>
    <lineage>
        <taxon>Bacteria</taxon>
        <taxon>Bacillati</taxon>
        <taxon>Actinomycetota</taxon>
        <taxon>Actinomycetes</taxon>
        <taxon>Streptosporangiales</taxon>
        <taxon>Thermomonosporaceae</taxon>
        <taxon>Actinomadura</taxon>
    </lineage>
</organism>
<reference evidence="4" key="1">
    <citation type="submission" date="2019-12" db="EMBL/GenBank/DDBJ databases">
        <title>Actinomadura physcomitrii sp. nov., a novel actinomycete isolated from moss [Physcomitrium sphaericum (Ludw) Fuernr].</title>
        <authorList>
            <person name="Zhuang X."/>
        </authorList>
    </citation>
    <scope>NUCLEOTIDE SEQUENCE [LARGE SCALE GENOMIC DNA]</scope>
    <source>
        <strain evidence="4">LD22</strain>
    </source>
</reference>
<evidence type="ECO:0000256" key="1">
    <source>
        <dbReference type="SAM" id="SignalP"/>
    </source>
</evidence>
<dbReference type="Pfam" id="PF04389">
    <property type="entry name" value="Peptidase_M28"/>
    <property type="match status" value="1"/>
</dbReference>
<proteinExistence type="predicted"/>
<dbReference type="GO" id="GO:0008235">
    <property type="term" value="F:metalloexopeptidase activity"/>
    <property type="evidence" value="ECO:0007669"/>
    <property type="project" value="InterPro"/>
</dbReference>
<feature type="signal peptide" evidence="1">
    <location>
        <begin position="1"/>
        <end position="37"/>
    </location>
</feature>
<gene>
    <name evidence="4" type="ORF">F8568_038240</name>
</gene>
<feature type="chain" id="PRO_5026202158" evidence="1">
    <location>
        <begin position="38"/>
        <end position="547"/>
    </location>
</feature>
<dbReference type="InterPro" id="IPR046450">
    <property type="entry name" value="PA_dom_sf"/>
</dbReference>
<accession>A0A6I4MKH1</accession>
<evidence type="ECO:0000259" key="3">
    <source>
        <dbReference type="Pfam" id="PF04389"/>
    </source>
</evidence>
<dbReference type="AlphaFoldDB" id="A0A6I4MKH1"/>
<keyword evidence="1" id="KW-0732">Signal</keyword>
<dbReference type="GO" id="GO:0006508">
    <property type="term" value="P:proteolysis"/>
    <property type="evidence" value="ECO:0007669"/>
    <property type="project" value="InterPro"/>
</dbReference>
<dbReference type="SUPFAM" id="SSF52025">
    <property type="entry name" value="PA domain"/>
    <property type="match status" value="1"/>
</dbReference>
<sequence>MIGAGRSSVPVPAGVHVRKLLTGAAVALSAAVPGALAAVGPGVQAGPSRSAEPELRAASAARALAAAPSAPRPQAPDLAALVRLKDVRRHLSAFQEIADYNGGNRAVGGPGFAVSVRYVVARLKKAGFKPKVQRFTFPYWRERSAPVLARVAPSKASYKVGTDFLTFAYSGTGAVTARVEAVDVPASGEGTSGCESGDFARFRKGSIALMQRGTCSFATKVAKARAAGAAAAVIYNKPGEKGPVNGTVQKLAPIPVVGPSYRVGTALAKAAKKGGLKLRVKTDAVHGKKSASNVIADTRRGRAGNVVLVGAHLDSVPAGPGINDNATGAAALLAVAQKIGKLDGKDLRNRVRFAWWGAEEEGLVGSAHYVKSLGAAGRRRIALALNFDMLGSPNGLRAVYDGDRSARAGAVPPAGSGAIEKTFRDYFAGRRLPVTQTPFTGRSDYGPFVAKGIPAGGIETGAEGVKTAAEAKAYGGKAGKAYDPCYHAKCDRMKNVDLKLLDTNVDAVAYVTQRFAASTLPVNGEARVLAVPAAPYLPEWQGPHLVR</sequence>
<dbReference type="InterPro" id="IPR003137">
    <property type="entry name" value="PA_domain"/>
</dbReference>
<dbReference type="Proteomes" id="UP000462055">
    <property type="component" value="Unassembled WGS sequence"/>
</dbReference>
<feature type="domain" description="Peptidase M28" evidence="3">
    <location>
        <begin position="293"/>
        <end position="511"/>
    </location>
</feature>
<feature type="domain" description="PA" evidence="2">
    <location>
        <begin position="186"/>
        <end position="267"/>
    </location>
</feature>
<evidence type="ECO:0000259" key="2">
    <source>
        <dbReference type="Pfam" id="PF02225"/>
    </source>
</evidence>
<protein>
    <submittedName>
        <fullName evidence="4">M20/M25/M40 family metallo-hydrolase</fullName>
    </submittedName>
</protein>